<dbReference type="Proteomes" id="UP000522313">
    <property type="component" value="Unassembled WGS sequence"/>
</dbReference>
<proteinExistence type="predicted"/>
<feature type="domain" description="Ice-binding protein C-terminal" evidence="1">
    <location>
        <begin position="174"/>
        <end position="197"/>
    </location>
</feature>
<dbReference type="Pfam" id="PF07589">
    <property type="entry name" value="PEP-CTERM"/>
    <property type="match status" value="1"/>
</dbReference>
<accession>A0A7X0JEY7</accession>
<evidence type="ECO:0000259" key="1">
    <source>
        <dbReference type="Pfam" id="PF07589"/>
    </source>
</evidence>
<dbReference type="EMBL" id="JACHBT010000011">
    <property type="protein sequence ID" value="MBB6505301.1"/>
    <property type="molecule type" value="Genomic_DNA"/>
</dbReference>
<evidence type="ECO:0000313" key="3">
    <source>
        <dbReference type="Proteomes" id="UP000522313"/>
    </source>
</evidence>
<evidence type="ECO:0000313" key="2">
    <source>
        <dbReference type="EMBL" id="MBB6505301.1"/>
    </source>
</evidence>
<dbReference type="AlphaFoldDB" id="A0A7X0JEY7"/>
<organism evidence="2 3">
    <name type="scientific">Sphingomonas endophytica</name>
    <dbReference type="NCBI Taxonomy" id="869719"/>
    <lineage>
        <taxon>Bacteria</taxon>
        <taxon>Pseudomonadati</taxon>
        <taxon>Pseudomonadota</taxon>
        <taxon>Alphaproteobacteria</taxon>
        <taxon>Sphingomonadales</taxon>
        <taxon>Sphingomonadaceae</taxon>
        <taxon>Sphingomonas</taxon>
    </lineage>
</organism>
<dbReference type="InterPro" id="IPR013424">
    <property type="entry name" value="Ice-binding_C"/>
</dbReference>
<name>A0A7X0JEY7_9SPHN</name>
<sequence length="208" mass="21208">MATVAAMPAQAATVVQDAGGTRGTSIFQYGPVGQSFTMVGASLTSFGFQFQTISTAQTNAALTFALLDGSTLGATVLRQVTGTPVAGAARQNFWYDFDLGSLALTDGATYTAVVSATTDRLGLVYGPAANATADGYAGGQLLTSKPAFNANSNCTKGICDANFRFTSADATGGAVPEPASWAMLLLGFGVVGATLRRARGLRVARQIV</sequence>
<reference evidence="2 3" key="2">
    <citation type="submission" date="2020-08" db="EMBL/GenBank/DDBJ databases">
        <authorList>
            <person name="Partida-Martinez L."/>
            <person name="Huntemann M."/>
            <person name="Clum A."/>
            <person name="Wang J."/>
            <person name="Palaniappan K."/>
            <person name="Ritter S."/>
            <person name="Chen I.-M."/>
            <person name="Stamatis D."/>
            <person name="Reddy T."/>
            <person name="O'Malley R."/>
            <person name="Daum C."/>
            <person name="Shapiro N."/>
            <person name="Ivanova N."/>
            <person name="Kyrpides N."/>
            <person name="Woyke T."/>
        </authorList>
    </citation>
    <scope>NUCLEOTIDE SEQUENCE [LARGE SCALE GENOMIC DNA]</scope>
    <source>
        <strain evidence="2 3">AS3.13</strain>
    </source>
</reference>
<protein>
    <recommendedName>
        <fullName evidence="1">Ice-binding protein C-terminal domain-containing protein</fullName>
    </recommendedName>
</protein>
<reference evidence="2 3" key="1">
    <citation type="submission" date="2020-08" db="EMBL/GenBank/DDBJ databases">
        <title>The Agave Microbiome: Exploring the role of microbial communities in plant adaptations to desert environments.</title>
        <authorList>
            <person name="Partida-Martinez L.P."/>
        </authorList>
    </citation>
    <scope>NUCLEOTIDE SEQUENCE [LARGE SCALE GENOMIC DNA]</scope>
    <source>
        <strain evidence="2 3">AS3.13</strain>
    </source>
</reference>
<dbReference type="NCBIfam" id="TIGR02595">
    <property type="entry name" value="PEP_CTERM"/>
    <property type="match status" value="1"/>
</dbReference>
<comment type="caution">
    <text evidence="2">The sequence shown here is derived from an EMBL/GenBank/DDBJ whole genome shotgun (WGS) entry which is preliminary data.</text>
</comment>
<dbReference type="NCBIfam" id="NF035944">
    <property type="entry name" value="PEPxxWA-CTERM"/>
    <property type="match status" value="1"/>
</dbReference>
<gene>
    <name evidence="2" type="ORF">F4693_002289</name>
</gene>